<sequence>MGWLSLNDVKKNIYINVLTSESKIAIALSLIIGVLGVASAVIALLRNQITEDITPVLEKTNFFEAFNHIFLNNLFLSLGVIIAGFLFYWLATVITLLNLFIFSYSLTTNLINSGIKDTFLKYLHSIIEVPAIILTLGISYRISSILIDALRDKKDKRYKEIIINLLLNIVVVVILLFLGAVIEAAFIKFNLF</sequence>
<organism evidence="2">
    <name type="scientific">Carnobacterium maltaromaticum</name>
    <name type="common">Carnobacterium piscicola</name>
    <dbReference type="NCBI Taxonomy" id="2751"/>
    <lineage>
        <taxon>Bacteria</taxon>
        <taxon>Bacillati</taxon>
        <taxon>Bacillota</taxon>
        <taxon>Bacilli</taxon>
        <taxon>Lactobacillales</taxon>
        <taxon>Carnobacteriaceae</taxon>
        <taxon>Carnobacterium</taxon>
    </lineage>
</organism>
<feature type="transmembrane region" description="Helical" evidence="1">
    <location>
        <begin position="24"/>
        <end position="45"/>
    </location>
</feature>
<gene>
    <name evidence="2" type="primary">cclC</name>
</gene>
<name>E1U2S2_CARML</name>
<evidence type="ECO:0000256" key="1">
    <source>
        <dbReference type="SAM" id="Phobius"/>
    </source>
</evidence>
<proteinExistence type="predicted"/>
<keyword evidence="1" id="KW-0472">Membrane</keyword>
<feature type="transmembrane region" description="Helical" evidence="1">
    <location>
        <begin position="74"/>
        <end position="102"/>
    </location>
</feature>
<reference evidence="2" key="2">
    <citation type="journal article" date="2010" name="Probiotics Antimicrob. Proteins">
        <title>Cloning and characterization of the gene cluster involved in the production of the circular bacteriocin carnocyclin A.</title>
        <authorList>
            <person name="van Belkum M.J."/>
            <person name="Martin-Visscher L.A."/>
            <person name="Vederas J.C."/>
        </authorList>
    </citation>
    <scope>NUCLEOTIDE SEQUENCE</scope>
    <source>
        <strain evidence="2">UAL307</strain>
    </source>
</reference>
<keyword evidence="1" id="KW-0812">Transmembrane</keyword>
<dbReference type="Pfam" id="PF01944">
    <property type="entry name" value="SpoIIM"/>
    <property type="match status" value="1"/>
</dbReference>
<protein>
    <submittedName>
        <fullName evidence="2">CclC</fullName>
    </submittedName>
</protein>
<dbReference type="EMBL" id="EU624394">
    <property type="protein sequence ID" value="ADO17958.1"/>
    <property type="molecule type" value="Genomic_DNA"/>
</dbReference>
<evidence type="ECO:0000313" key="2">
    <source>
        <dbReference type="EMBL" id="ADO17958.1"/>
    </source>
</evidence>
<dbReference type="AlphaFoldDB" id="E1U2S2"/>
<accession>E1U2S2</accession>
<dbReference type="InterPro" id="IPR002798">
    <property type="entry name" value="SpoIIM-like"/>
</dbReference>
<feature type="transmembrane region" description="Helical" evidence="1">
    <location>
        <begin position="122"/>
        <end position="140"/>
    </location>
</feature>
<reference evidence="2" key="1">
    <citation type="journal article" date="2008" name="Appl. Environ. Microbiol.">
        <title>Isolation and characterization of carnocyclin a, a novel circular bacteriocin produced by Carnobacterium maltaromaticum UAL307.</title>
        <authorList>
            <person name="Martin-Visscher L.A."/>
            <person name="van Belkum M.J."/>
            <person name="Garneau-Tsodikova S."/>
            <person name="Whittal R.M."/>
            <person name="Zheng J."/>
            <person name="McMullen L.M."/>
            <person name="Vederas J.C."/>
        </authorList>
    </citation>
    <scope>NUCLEOTIDE SEQUENCE</scope>
    <source>
        <strain evidence="2">UAL307</strain>
    </source>
</reference>
<feature type="transmembrane region" description="Helical" evidence="1">
    <location>
        <begin position="161"/>
        <end position="187"/>
    </location>
</feature>
<keyword evidence="1" id="KW-1133">Transmembrane helix</keyword>